<evidence type="ECO:0000256" key="4">
    <source>
        <dbReference type="SAM" id="Phobius"/>
    </source>
</evidence>
<dbReference type="InParanoid" id="A0A316YG15"/>
<feature type="transmembrane region" description="Helical" evidence="4">
    <location>
        <begin position="184"/>
        <end position="204"/>
    </location>
</feature>
<comment type="subcellular location">
    <subcellularLocation>
        <location evidence="1">Membrane</location>
        <topology evidence="1">Multi-pass membrane protein</topology>
    </subcellularLocation>
</comment>
<gene>
    <name evidence="6" type="ORF">FA10DRAFT_269666</name>
</gene>
<feature type="transmembrane region" description="Helical" evidence="4">
    <location>
        <begin position="55"/>
        <end position="76"/>
    </location>
</feature>
<dbReference type="PROSITE" id="PS50850">
    <property type="entry name" value="MFS"/>
    <property type="match status" value="1"/>
</dbReference>
<proteinExistence type="inferred from homology"/>
<feature type="compositionally biased region" description="Basic and acidic residues" evidence="3">
    <location>
        <begin position="1"/>
        <end position="22"/>
    </location>
</feature>
<feature type="transmembrane region" description="Helical" evidence="4">
    <location>
        <begin position="422"/>
        <end position="443"/>
    </location>
</feature>
<feature type="transmembrane region" description="Helical" evidence="4">
    <location>
        <begin position="96"/>
        <end position="118"/>
    </location>
</feature>
<feature type="transmembrane region" description="Helical" evidence="4">
    <location>
        <begin position="352"/>
        <end position="377"/>
    </location>
</feature>
<dbReference type="GeneID" id="37044753"/>
<dbReference type="OrthoDB" id="6509908at2759"/>
<dbReference type="AlphaFoldDB" id="A0A316YG15"/>
<evidence type="ECO:0000313" key="6">
    <source>
        <dbReference type="EMBL" id="PWN87063.1"/>
    </source>
</evidence>
<dbReference type="Gene3D" id="1.20.1250.20">
    <property type="entry name" value="MFS general substrate transporter like domains"/>
    <property type="match status" value="2"/>
</dbReference>
<keyword evidence="4" id="KW-1133">Transmembrane helix</keyword>
<dbReference type="GO" id="GO:0016020">
    <property type="term" value="C:membrane"/>
    <property type="evidence" value="ECO:0007669"/>
    <property type="project" value="UniProtKB-SubCell"/>
</dbReference>
<sequence length="465" mass="49765">MTDTPEVHTLVEGDEVKDKSPECDLAGAESDPAHRQDSPPSKPVLADVPDGGWRAWLVVSGASCTLFASFGIINAFGVFQDYYNSTRLPNETDSVVALIGAIQLFSLYGLAPLIGKIFDAHGPKVLMPLGSFCIVFSIMMLSLAKVNQTYQYFLAQAVLFGIGSAMVFTPALAIVGHYFRSKRAYALGIVAAGSSLGGVIFPIVLQRLLPRLGFGWSIRIMGFIALACLTFSCVTMRPRLPPRQASLGQILRFIDLGGFRDPSYCLATASAFFTFYALFIPYFYIKQFAELHGMSPQLAQYLLPIINAAGVPSRIIPGILADKVGVLNMMVPLTLGSGILSLALWLPSTGNVPLILFAVFYGLLSGSFVSLLPAFVARISPQPLFGARLGAVYAFVAVANLVGTPTGGGITQAGTKAAYRNLAAFAGTMVTVGGLCALGAWLIEARKEKRLRQERGGSLTLFLRI</sequence>
<evidence type="ECO:0000259" key="5">
    <source>
        <dbReference type="PROSITE" id="PS50850"/>
    </source>
</evidence>
<evidence type="ECO:0000313" key="7">
    <source>
        <dbReference type="Proteomes" id="UP000245768"/>
    </source>
</evidence>
<reference evidence="6 7" key="1">
    <citation type="journal article" date="2018" name="Mol. Biol. Evol.">
        <title>Broad Genomic Sampling Reveals a Smut Pathogenic Ancestry of the Fungal Clade Ustilaginomycotina.</title>
        <authorList>
            <person name="Kijpornyongpan T."/>
            <person name="Mondo S.J."/>
            <person name="Barry K."/>
            <person name="Sandor L."/>
            <person name="Lee J."/>
            <person name="Lipzen A."/>
            <person name="Pangilinan J."/>
            <person name="LaButti K."/>
            <person name="Hainaut M."/>
            <person name="Henrissat B."/>
            <person name="Grigoriev I.V."/>
            <person name="Spatafora J.W."/>
            <person name="Aime M.C."/>
        </authorList>
    </citation>
    <scope>NUCLEOTIDE SEQUENCE [LARGE SCALE GENOMIC DNA]</scope>
    <source>
        <strain evidence="6 7">MCA 4198</strain>
    </source>
</reference>
<accession>A0A316YG15</accession>
<comment type="similarity">
    <text evidence="2">Belongs to the major facilitator superfamily. Monocarboxylate porter (TC 2.A.1.13) family.</text>
</comment>
<evidence type="ECO:0000256" key="1">
    <source>
        <dbReference type="ARBA" id="ARBA00004141"/>
    </source>
</evidence>
<feature type="transmembrane region" description="Helical" evidence="4">
    <location>
        <begin position="150"/>
        <end position="172"/>
    </location>
</feature>
<dbReference type="PANTHER" id="PTHR11360">
    <property type="entry name" value="MONOCARBOXYLATE TRANSPORTER"/>
    <property type="match status" value="1"/>
</dbReference>
<dbReference type="RefSeq" id="XP_025374261.1">
    <property type="nucleotide sequence ID" value="XM_025522837.1"/>
</dbReference>
<organism evidence="6 7">
    <name type="scientific">Acaromyces ingoldii</name>
    <dbReference type="NCBI Taxonomy" id="215250"/>
    <lineage>
        <taxon>Eukaryota</taxon>
        <taxon>Fungi</taxon>
        <taxon>Dikarya</taxon>
        <taxon>Basidiomycota</taxon>
        <taxon>Ustilaginomycotina</taxon>
        <taxon>Exobasidiomycetes</taxon>
        <taxon>Exobasidiales</taxon>
        <taxon>Cryptobasidiaceae</taxon>
        <taxon>Acaromyces</taxon>
    </lineage>
</organism>
<keyword evidence="4" id="KW-0472">Membrane</keyword>
<feature type="transmembrane region" description="Helical" evidence="4">
    <location>
        <begin position="324"/>
        <end position="346"/>
    </location>
</feature>
<dbReference type="InterPro" id="IPR020846">
    <property type="entry name" value="MFS_dom"/>
</dbReference>
<keyword evidence="4" id="KW-0812">Transmembrane</keyword>
<dbReference type="InterPro" id="IPR050327">
    <property type="entry name" value="Proton-linked_MCT"/>
</dbReference>
<feature type="transmembrane region" description="Helical" evidence="4">
    <location>
        <begin position="384"/>
        <end position="402"/>
    </location>
</feature>
<dbReference type="InterPro" id="IPR036259">
    <property type="entry name" value="MFS_trans_sf"/>
</dbReference>
<dbReference type="InterPro" id="IPR011701">
    <property type="entry name" value="MFS"/>
</dbReference>
<evidence type="ECO:0000256" key="2">
    <source>
        <dbReference type="ARBA" id="ARBA00006727"/>
    </source>
</evidence>
<feature type="transmembrane region" description="Helical" evidence="4">
    <location>
        <begin position="216"/>
        <end position="234"/>
    </location>
</feature>
<dbReference type="SUPFAM" id="SSF103473">
    <property type="entry name" value="MFS general substrate transporter"/>
    <property type="match status" value="1"/>
</dbReference>
<protein>
    <submittedName>
        <fullName evidence="6">MFS general substrate transporter</fullName>
    </submittedName>
</protein>
<feature type="domain" description="Major facilitator superfamily (MFS) profile" evidence="5">
    <location>
        <begin position="55"/>
        <end position="451"/>
    </location>
</feature>
<dbReference type="Proteomes" id="UP000245768">
    <property type="component" value="Unassembled WGS sequence"/>
</dbReference>
<feature type="transmembrane region" description="Helical" evidence="4">
    <location>
        <begin position="125"/>
        <end position="144"/>
    </location>
</feature>
<dbReference type="EMBL" id="KZ819641">
    <property type="protein sequence ID" value="PWN87063.1"/>
    <property type="molecule type" value="Genomic_DNA"/>
</dbReference>
<feature type="region of interest" description="Disordered" evidence="3">
    <location>
        <begin position="1"/>
        <end position="44"/>
    </location>
</feature>
<feature type="transmembrane region" description="Helical" evidence="4">
    <location>
        <begin position="264"/>
        <end position="285"/>
    </location>
</feature>
<dbReference type="Pfam" id="PF07690">
    <property type="entry name" value="MFS_1"/>
    <property type="match status" value="1"/>
</dbReference>
<name>A0A316YG15_9BASI</name>
<dbReference type="PANTHER" id="PTHR11360:SF177">
    <property type="entry name" value="RIBOFLAVIN TRANSPORTER MCH5"/>
    <property type="match status" value="1"/>
</dbReference>
<dbReference type="CDD" id="cd17352">
    <property type="entry name" value="MFS_MCT_SLC16"/>
    <property type="match status" value="1"/>
</dbReference>
<keyword evidence="7" id="KW-1185">Reference proteome</keyword>
<dbReference type="GO" id="GO:0022857">
    <property type="term" value="F:transmembrane transporter activity"/>
    <property type="evidence" value="ECO:0007669"/>
    <property type="project" value="InterPro"/>
</dbReference>
<evidence type="ECO:0000256" key="3">
    <source>
        <dbReference type="SAM" id="MobiDB-lite"/>
    </source>
</evidence>